<sequence>MCNGYAVPSRVHCRATGRDREHTRQQLLEHYNAFSAVPFYLTDNCSQYRRTIDRSVVLENAVLRLSRPSESPHPSVYLLCYLRTELPHIMQYLYDNGWIEGFLENGLVGEVL</sequence>
<evidence type="ECO:0000313" key="1">
    <source>
        <dbReference type="EMBL" id="KAJ4430810.1"/>
    </source>
</evidence>
<gene>
    <name evidence="1" type="ORF">ANN_19401</name>
</gene>
<protein>
    <submittedName>
        <fullName evidence="1">Uncharacterized protein</fullName>
    </submittedName>
</protein>
<proteinExistence type="predicted"/>
<organism evidence="1 2">
    <name type="scientific">Periplaneta americana</name>
    <name type="common">American cockroach</name>
    <name type="synonym">Blatta americana</name>
    <dbReference type="NCBI Taxonomy" id="6978"/>
    <lineage>
        <taxon>Eukaryota</taxon>
        <taxon>Metazoa</taxon>
        <taxon>Ecdysozoa</taxon>
        <taxon>Arthropoda</taxon>
        <taxon>Hexapoda</taxon>
        <taxon>Insecta</taxon>
        <taxon>Pterygota</taxon>
        <taxon>Neoptera</taxon>
        <taxon>Polyneoptera</taxon>
        <taxon>Dictyoptera</taxon>
        <taxon>Blattodea</taxon>
        <taxon>Blattoidea</taxon>
        <taxon>Blattidae</taxon>
        <taxon>Blattinae</taxon>
        <taxon>Periplaneta</taxon>
    </lineage>
</organism>
<evidence type="ECO:0000313" key="2">
    <source>
        <dbReference type="Proteomes" id="UP001148838"/>
    </source>
</evidence>
<reference evidence="1 2" key="1">
    <citation type="journal article" date="2022" name="Allergy">
        <title>Genome assembly and annotation of Periplaneta americana reveal a comprehensive cockroach allergen profile.</title>
        <authorList>
            <person name="Wang L."/>
            <person name="Xiong Q."/>
            <person name="Saelim N."/>
            <person name="Wang L."/>
            <person name="Nong W."/>
            <person name="Wan A.T."/>
            <person name="Shi M."/>
            <person name="Liu X."/>
            <person name="Cao Q."/>
            <person name="Hui J.H.L."/>
            <person name="Sookrung N."/>
            <person name="Leung T.F."/>
            <person name="Tungtrongchitr A."/>
            <person name="Tsui S.K.W."/>
        </authorList>
    </citation>
    <scope>NUCLEOTIDE SEQUENCE [LARGE SCALE GENOMIC DNA]</scope>
    <source>
        <strain evidence="1">PWHHKU_190912</strain>
    </source>
</reference>
<dbReference type="Proteomes" id="UP001148838">
    <property type="component" value="Unassembled WGS sequence"/>
</dbReference>
<name>A0ABQ8SA00_PERAM</name>
<comment type="caution">
    <text evidence="1">The sequence shown here is derived from an EMBL/GenBank/DDBJ whole genome shotgun (WGS) entry which is preliminary data.</text>
</comment>
<keyword evidence="2" id="KW-1185">Reference proteome</keyword>
<dbReference type="EMBL" id="JAJSOF020000031">
    <property type="protein sequence ID" value="KAJ4430810.1"/>
    <property type="molecule type" value="Genomic_DNA"/>
</dbReference>
<accession>A0ABQ8SA00</accession>